<dbReference type="SUPFAM" id="SSF53335">
    <property type="entry name" value="S-adenosyl-L-methionine-dependent methyltransferases"/>
    <property type="match status" value="1"/>
</dbReference>
<dbReference type="Proteomes" id="UP000053599">
    <property type="component" value="Unassembled WGS sequence"/>
</dbReference>
<protein>
    <recommendedName>
        <fullName evidence="3">Methyltransferase domain-containing protein</fullName>
    </recommendedName>
</protein>
<reference evidence="1 2" key="1">
    <citation type="submission" date="2015-01" db="EMBL/GenBank/DDBJ databases">
        <title>The Genome Sequence of Exophiala sideris CBS121828.</title>
        <authorList>
            <consortium name="The Broad Institute Genomics Platform"/>
            <person name="Cuomo C."/>
            <person name="de Hoog S."/>
            <person name="Gorbushina A."/>
            <person name="Stielow B."/>
            <person name="Teixiera M."/>
            <person name="Abouelleil A."/>
            <person name="Chapman S.B."/>
            <person name="Priest M."/>
            <person name="Young S.K."/>
            <person name="Wortman J."/>
            <person name="Nusbaum C."/>
            <person name="Birren B."/>
        </authorList>
    </citation>
    <scope>NUCLEOTIDE SEQUENCE [LARGE SCALE GENOMIC DNA]</scope>
    <source>
        <strain evidence="1 2">CBS 121828</strain>
    </source>
</reference>
<evidence type="ECO:0000313" key="1">
    <source>
        <dbReference type="EMBL" id="KIV84183.1"/>
    </source>
</evidence>
<evidence type="ECO:0008006" key="3">
    <source>
        <dbReference type="Google" id="ProtNLM"/>
    </source>
</evidence>
<dbReference type="AlphaFoldDB" id="A0A0D1ZBP9"/>
<dbReference type="HOGENOM" id="CLU_065416_0_0_1"/>
<accession>A0A0D1ZBP9</accession>
<sequence length="327" mass="37115">MKTRALYLCLYTSIRSHYWSNYLHYSAATMASSTKQDEKTERSFKMFDSPEFAQMYSSAEKVTGPYAKLLLEKANLDKVPDDEKLVVLDEACGTGIVSVHLMDMLGDTAKNNLDLTCADFADPMVNVATKRIESSGWKNAKAIKADGMDTKLPSSHFTHVLLNFGPMIFPDSKVGLREIYRLLRPGGTVAMSTWETLGWYPDVRAALATEPELPKMRVGEKLRELFSPEDRWDDAAFIQELVRSLGFVDVQTESVPQRSRISRNSGIMGMLNGILGQMMTKSWTKEEQEKYSERAKTAVERYMKQKYGEDEIEWDWIAVLTVAKKPE</sequence>
<dbReference type="Gene3D" id="3.40.50.150">
    <property type="entry name" value="Vaccinia Virus protein VP39"/>
    <property type="match status" value="1"/>
</dbReference>
<name>A0A0D1ZBP9_9EURO</name>
<evidence type="ECO:0000313" key="2">
    <source>
        <dbReference type="Proteomes" id="UP000053599"/>
    </source>
</evidence>
<dbReference type="PANTHER" id="PTHR43591:SF105">
    <property type="entry name" value="METHYLTRANSFERASE DOMAIN-CONTAINING PROTEIN-RELATED"/>
    <property type="match status" value="1"/>
</dbReference>
<dbReference type="InterPro" id="IPR029063">
    <property type="entry name" value="SAM-dependent_MTases_sf"/>
</dbReference>
<dbReference type="CDD" id="cd02440">
    <property type="entry name" value="AdoMet_MTases"/>
    <property type="match status" value="1"/>
</dbReference>
<dbReference type="Pfam" id="PF01209">
    <property type="entry name" value="Ubie_methyltran"/>
    <property type="match status" value="1"/>
</dbReference>
<organism evidence="1 2">
    <name type="scientific">Exophiala sideris</name>
    <dbReference type="NCBI Taxonomy" id="1016849"/>
    <lineage>
        <taxon>Eukaryota</taxon>
        <taxon>Fungi</taxon>
        <taxon>Dikarya</taxon>
        <taxon>Ascomycota</taxon>
        <taxon>Pezizomycotina</taxon>
        <taxon>Eurotiomycetes</taxon>
        <taxon>Chaetothyriomycetidae</taxon>
        <taxon>Chaetothyriales</taxon>
        <taxon>Herpotrichiellaceae</taxon>
        <taxon>Exophiala</taxon>
    </lineage>
</organism>
<dbReference type="EMBL" id="KN846952">
    <property type="protein sequence ID" value="KIV84183.1"/>
    <property type="molecule type" value="Genomic_DNA"/>
</dbReference>
<dbReference type="OrthoDB" id="2013972at2759"/>
<proteinExistence type="predicted"/>
<dbReference type="PANTHER" id="PTHR43591">
    <property type="entry name" value="METHYLTRANSFERASE"/>
    <property type="match status" value="1"/>
</dbReference>
<gene>
    <name evidence="1" type="ORF">PV11_06150</name>
</gene>
<dbReference type="GO" id="GO:0008168">
    <property type="term" value="F:methyltransferase activity"/>
    <property type="evidence" value="ECO:0007669"/>
    <property type="project" value="TreeGrafter"/>
</dbReference>